<reference evidence="2 3" key="1">
    <citation type="submission" date="2020-08" db="EMBL/GenBank/DDBJ databases">
        <title>Sequencing the genomes of 1000 actinobacteria strains.</title>
        <authorList>
            <person name="Klenk H.-P."/>
        </authorList>
    </citation>
    <scope>NUCLEOTIDE SEQUENCE [LARGE SCALE GENOMIC DNA]</scope>
    <source>
        <strain evidence="2 3">DSM 17294</strain>
    </source>
</reference>
<keyword evidence="3" id="KW-1185">Reference proteome</keyword>
<protein>
    <submittedName>
        <fullName evidence="2">Uncharacterized protein</fullName>
    </submittedName>
</protein>
<dbReference type="Gene3D" id="3.40.390.10">
    <property type="entry name" value="Collagenase (Catalytic Domain)"/>
    <property type="match status" value="1"/>
</dbReference>
<gene>
    <name evidence="2" type="ORF">HDA44_005413</name>
</gene>
<proteinExistence type="predicted"/>
<feature type="signal peptide" evidence="1">
    <location>
        <begin position="1"/>
        <end position="26"/>
    </location>
</feature>
<dbReference type="EMBL" id="JACHNF010000001">
    <property type="protein sequence ID" value="MBB5982072.1"/>
    <property type="molecule type" value="Genomic_DNA"/>
</dbReference>
<dbReference type="SUPFAM" id="SSF55486">
    <property type="entry name" value="Metalloproteases ('zincins'), catalytic domain"/>
    <property type="match status" value="1"/>
</dbReference>
<feature type="chain" id="PRO_5032520668" evidence="1">
    <location>
        <begin position="27"/>
        <end position="389"/>
    </location>
</feature>
<evidence type="ECO:0000256" key="1">
    <source>
        <dbReference type="SAM" id="SignalP"/>
    </source>
</evidence>
<dbReference type="AlphaFoldDB" id="A0A841DU10"/>
<evidence type="ECO:0000313" key="3">
    <source>
        <dbReference type="Proteomes" id="UP000558997"/>
    </source>
</evidence>
<dbReference type="Proteomes" id="UP000558997">
    <property type="component" value="Unassembled WGS sequence"/>
</dbReference>
<dbReference type="GO" id="GO:0008237">
    <property type="term" value="F:metallopeptidase activity"/>
    <property type="evidence" value="ECO:0007669"/>
    <property type="project" value="InterPro"/>
</dbReference>
<organism evidence="2 3">
    <name type="scientific">Kribbella solani</name>
    <dbReference type="NCBI Taxonomy" id="236067"/>
    <lineage>
        <taxon>Bacteria</taxon>
        <taxon>Bacillati</taxon>
        <taxon>Actinomycetota</taxon>
        <taxon>Actinomycetes</taxon>
        <taxon>Propionibacteriales</taxon>
        <taxon>Kribbellaceae</taxon>
        <taxon>Kribbella</taxon>
    </lineage>
</organism>
<dbReference type="RefSeq" id="WP_202887580.1">
    <property type="nucleotide sequence ID" value="NZ_BAAAVN010000021.1"/>
</dbReference>
<accession>A0A841DU10</accession>
<keyword evidence="1" id="KW-0732">Signal</keyword>
<sequence>MRPRPAVLTALTSLAAAALAASSAVAAAPSATGPATTTVTAAAVLATDTDGDSLPDSWETNGYDANGDGVIDVDLPAMGANPKKKDLFVEMDYMSGRLASTAALDRIVQVFATAPVSNPDGSTGVNIHLDAGAARGTKYNLGGGNEVTYDADLNPSAAQTNAIKAANFATARKAVFHYMLWGDSYDGGCSSGQAFNIPNDTFIVTVGPKCWTATDDINVGTFVHELGHNIGLRHGGPDDLNRKPNYLSVMNYSFQLDGVLKADGSKYWGYSSVQPTSIYEGRPDETVGLGSLGAGYKTTWKCPDGTTRTTPGAANLPIDWNCDGDTNDTTTPADINGDKTTSTLIAQNNWANIVFGGGAVGGGSDRRAKVPASELKELTATEWAEMQQR</sequence>
<dbReference type="InterPro" id="IPR024079">
    <property type="entry name" value="MetalloPept_cat_dom_sf"/>
</dbReference>
<name>A0A841DU10_9ACTN</name>
<comment type="caution">
    <text evidence="2">The sequence shown here is derived from an EMBL/GenBank/DDBJ whole genome shotgun (WGS) entry which is preliminary data.</text>
</comment>
<evidence type="ECO:0000313" key="2">
    <source>
        <dbReference type="EMBL" id="MBB5982072.1"/>
    </source>
</evidence>